<accession>A0A517Q249</accession>
<dbReference type="InterPro" id="IPR020084">
    <property type="entry name" value="NUDIX_hydrolase_CS"/>
</dbReference>
<organism evidence="4 5">
    <name type="scientific">Gimesia panareensis</name>
    <dbReference type="NCBI Taxonomy" id="2527978"/>
    <lineage>
        <taxon>Bacteria</taxon>
        <taxon>Pseudomonadati</taxon>
        <taxon>Planctomycetota</taxon>
        <taxon>Planctomycetia</taxon>
        <taxon>Planctomycetales</taxon>
        <taxon>Planctomycetaceae</taxon>
        <taxon>Gimesia</taxon>
    </lineage>
</organism>
<name>A0A517Q249_9PLAN</name>
<dbReference type="SUPFAM" id="SSF55811">
    <property type="entry name" value="Nudix"/>
    <property type="match status" value="1"/>
</dbReference>
<keyword evidence="5" id="KW-1185">Reference proteome</keyword>
<dbReference type="AlphaFoldDB" id="A0A517Q249"/>
<dbReference type="InterPro" id="IPR020476">
    <property type="entry name" value="Nudix_hydrolase"/>
</dbReference>
<evidence type="ECO:0000259" key="3">
    <source>
        <dbReference type="PROSITE" id="PS51462"/>
    </source>
</evidence>
<dbReference type="Pfam" id="PF00293">
    <property type="entry name" value="NUDIX"/>
    <property type="match status" value="1"/>
</dbReference>
<dbReference type="EMBL" id="CP037421">
    <property type="protein sequence ID" value="QDT25698.1"/>
    <property type="molecule type" value="Genomic_DNA"/>
</dbReference>
<evidence type="ECO:0000313" key="4">
    <source>
        <dbReference type="EMBL" id="QDT25698.1"/>
    </source>
</evidence>
<reference evidence="4 5" key="1">
    <citation type="submission" date="2019-03" db="EMBL/GenBank/DDBJ databases">
        <title>Deep-cultivation of Planctomycetes and their phenomic and genomic characterization uncovers novel biology.</title>
        <authorList>
            <person name="Wiegand S."/>
            <person name="Jogler M."/>
            <person name="Boedeker C."/>
            <person name="Pinto D."/>
            <person name="Vollmers J."/>
            <person name="Rivas-Marin E."/>
            <person name="Kohn T."/>
            <person name="Peeters S.H."/>
            <person name="Heuer A."/>
            <person name="Rast P."/>
            <person name="Oberbeckmann S."/>
            <person name="Bunk B."/>
            <person name="Jeske O."/>
            <person name="Meyerdierks A."/>
            <person name="Storesund J.E."/>
            <person name="Kallscheuer N."/>
            <person name="Luecker S."/>
            <person name="Lage O.M."/>
            <person name="Pohl T."/>
            <person name="Merkel B.J."/>
            <person name="Hornburger P."/>
            <person name="Mueller R.-W."/>
            <person name="Bruemmer F."/>
            <person name="Labrenz M."/>
            <person name="Spormann A.M."/>
            <person name="Op den Camp H."/>
            <person name="Overmann J."/>
            <person name="Amann R."/>
            <person name="Jetten M.S.M."/>
            <person name="Mascher T."/>
            <person name="Medema M.H."/>
            <person name="Devos D.P."/>
            <person name="Kaster A.-K."/>
            <person name="Ovreas L."/>
            <person name="Rohde M."/>
            <person name="Galperin M.Y."/>
            <person name="Jogler C."/>
        </authorList>
    </citation>
    <scope>NUCLEOTIDE SEQUENCE [LARGE SCALE GENOMIC DNA]</scope>
    <source>
        <strain evidence="4 5">Enr10</strain>
    </source>
</reference>
<evidence type="ECO:0000313" key="5">
    <source>
        <dbReference type="Proteomes" id="UP000315647"/>
    </source>
</evidence>
<keyword evidence="1 2" id="KW-0378">Hydrolase</keyword>
<protein>
    <submittedName>
        <fullName evidence="4">NUDIX domain protein</fullName>
    </submittedName>
</protein>
<dbReference type="InterPro" id="IPR000086">
    <property type="entry name" value="NUDIX_hydrolase_dom"/>
</dbReference>
<dbReference type="Proteomes" id="UP000315647">
    <property type="component" value="Chromosome"/>
</dbReference>
<sequence length="166" mass="18521">MGDALTSGDDACTPPSDLRQRVFVYLTCEGALLVFDHVAVPKAGTQIPGGTIEAGEDPAQAALREAREETGLDGFSKPTLIARQTIDLEPFGKPEIIDAWYYHVQYDGVRTDRWQQWEETPGDGSLQPILFELYWLPLDQEIELHGADGWFLEQVRKICSGNNEIN</sequence>
<comment type="similarity">
    <text evidence="2">Belongs to the Nudix hydrolase family.</text>
</comment>
<proteinExistence type="inferred from homology"/>
<feature type="domain" description="Nudix hydrolase" evidence="3">
    <location>
        <begin position="17"/>
        <end position="157"/>
    </location>
</feature>
<evidence type="ECO:0000256" key="1">
    <source>
        <dbReference type="ARBA" id="ARBA00022801"/>
    </source>
</evidence>
<dbReference type="GO" id="GO:0016787">
    <property type="term" value="F:hydrolase activity"/>
    <property type="evidence" value="ECO:0007669"/>
    <property type="project" value="UniProtKB-KW"/>
</dbReference>
<dbReference type="PROSITE" id="PS51462">
    <property type="entry name" value="NUDIX"/>
    <property type="match status" value="1"/>
</dbReference>
<dbReference type="InterPro" id="IPR015797">
    <property type="entry name" value="NUDIX_hydrolase-like_dom_sf"/>
</dbReference>
<dbReference type="CDD" id="cd04663">
    <property type="entry name" value="NUDIX_Hydrolase"/>
    <property type="match status" value="1"/>
</dbReference>
<dbReference type="PROSITE" id="PS00893">
    <property type="entry name" value="NUDIX_BOX"/>
    <property type="match status" value="1"/>
</dbReference>
<dbReference type="Gene3D" id="3.90.79.10">
    <property type="entry name" value="Nucleoside Triphosphate Pyrophosphohydrolase"/>
    <property type="match status" value="1"/>
</dbReference>
<dbReference type="RefSeq" id="WP_145448291.1">
    <property type="nucleotide sequence ID" value="NZ_CP037421.1"/>
</dbReference>
<evidence type="ECO:0000256" key="2">
    <source>
        <dbReference type="RuleBase" id="RU003476"/>
    </source>
</evidence>
<gene>
    <name evidence="4" type="ORF">Enr10x_09950</name>
</gene>
<dbReference type="PRINTS" id="PR00502">
    <property type="entry name" value="NUDIXFAMILY"/>
</dbReference>